<organism evidence="1 2">
    <name type="scientific">Brevundimonas vesicularis</name>
    <name type="common">Pseudomonas vesicularis</name>
    <dbReference type="NCBI Taxonomy" id="41276"/>
    <lineage>
        <taxon>Bacteria</taxon>
        <taxon>Pseudomonadati</taxon>
        <taxon>Pseudomonadota</taxon>
        <taxon>Alphaproteobacteria</taxon>
        <taxon>Caulobacterales</taxon>
        <taxon>Caulobacteraceae</taxon>
        <taxon>Brevundimonas</taxon>
    </lineage>
</organism>
<reference evidence="1 2" key="1">
    <citation type="submission" date="2020-08" db="EMBL/GenBank/DDBJ databases">
        <title>Functional genomics of gut bacteria from endangered species of beetles.</title>
        <authorList>
            <person name="Carlos-Shanley C."/>
        </authorList>
    </citation>
    <scope>NUCLEOTIDE SEQUENCE [LARGE SCALE GENOMIC DNA]</scope>
    <source>
        <strain evidence="1 2">S00192</strain>
    </source>
</reference>
<accession>A0A7W9FV32</accession>
<dbReference type="EMBL" id="JACHLJ010000002">
    <property type="protein sequence ID" value="MBB5772098.1"/>
    <property type="molecule type" value="Genomic_DNA"/>
</dbReference>
<protein>
    <recommendedName>
        <fullName evidence="3">DUF4062 domain-containing protein</fullName>
    </recommendedName>
</protein>
<dbReference type="RefSeq" id="WP_184279501.1">
    <property type="nucleotide sequence ID" value="NZ_JACHLJ010000002.1"/>
</dbReference>
<comment type="caution">
    <text evidence="1">The sequence shown here is derived from an EMBL/GenBank/DDBJ whole genome shotgun (WGS) entry which is preliminary data.</text>
</comment>
<evidence type="ECO:0000313" key="2">
    <source>
        <dbReference type="Proteomes" id="UP000556201"/>
    </source>
</evidence>
<name>A0A7W9FV32_BREVE</name>
<proteinExistence type="predicted"/>
<dbReference type="Proteomes" id="UP000556201">
    <property type="component" value="Unassembled WGS sequence"/>
</dbReference>
<evidence type="ECO:0000313" key="1">
    <source>
        <dbReference type="EMBL" id="MBB5772098.1"/>
    </source>
</evidence>
<dbReference type="AlphaFoldDB" id="A0A7W9FV32"/>
<evidence type="ECO:0008006" key="3">
    <source>
        <dbReference type="Google" id="ProtNLM"/>
    </source>
</evidence>
<gene>
    <name evidence="1" type="ORF">HNP47_002102</name>
</gene>
<sequence length="362" mass="39254">MVSSRCNDAFPAGGNVSLTDTRRQLKERIENVRLFDQQLFDVWINEDAPALATQDSWDTCMAQVDACDILLVLFNGNAGWTLGEGDLGICHGEWQRGRHSAPGKVHLIQLGSDEDLKACDRKPDKRFRDEVAKSGDFTARALSPEALFDEASQTLLHAVTQLVSLGGQDSRGSRFHLGEALEWSKLDYRARADRIADTLGASIVQNGGEKVGARTFTRQIEGVSVFFAVHAVPGAMSIGAAREMVGRPFLRDHEHVAAMAGAAGPVHLIGCNRTATETQAATLLGFPDAAIVAAPFGIYVADEVQKVQFVLLENCRDDALTRLALQRFIAWLEQTGEGGVLAARAEARKRIAKAIYAERAAG</sequence>